<keyword evidence="15" id="KW-0325">Glycoprotein</keyword>
<feature type="domain" description="ALK/LTK-like glycine-rich" evidence="16">
    <location>
        <begin position="22"/>
        <end position="267"/>
    </location>
</feature>
<dbReference type="GO" id="GO:0004714">
    <property type="term" value="F:transmembrane receptor protein tyrosine kinase activity"/>
    <property type="evidence" value="ECO:0007669"/>
    <property type="project" value="UniProtKB-EC"/>
</dbReference>
<keyword evidence="8" id="KW-0418">Kinase</keyword>
<evidence type="ECO:0000256" key="10">
    <source>
        <dbReference type="ARBA" id="ARBA00022989"/>
    </source>
</evidence>
<keyword evidence="9" id="KW-0067">ATP-binding</keyword>
<name>M1MYL5_9CLOT</name>
<dbReference type="KEGG" id="csr:Cspa_135p00460"/>
<dbReference type="InterPro" id="IPR055163">
    <property type="entry name" value="ALK/LTK-like_GRD"/>
</dbReference>
<dbReference type="Proteomes" id="UP000011728">
    <property type="component" value="Plasmid Csp_135p"/>
</dbReference>
<comment type="subcellular location">
    <subcellularLocation>
        <location evidence="1">Cell membrane</location>
        <topology evidence="1">Single-pass type I membrane protein</topology>
    </subcellularLocation>
</comment>
<dbReference type="HOGENOM" id="CLU_505976_0_0_9"/>
<keyword evidence="18" id="KW-1185">Reference proteome</keyword>
<evidence type="ECO:0000256" key="7">
    <source>
        <dbReference type="ARBA" id="ARBA00022741"/>
    </source>
</evidence>
<evidence type="ECO:0000256" key="4">
    <source>
        <dbReference type="ARBA" id="ARBA00022679"/>
    </source>
</evidence>
<protein>
    <recommendedName>
        <fullName evidence="2">receptor protein-tyrosine kinase</fullName>
        <ecNumber evidence="2">2.7.10.1</ecNumber>
    </recommendedName>
</protein>
<dbReference type="RefSeq" id="WP_015395913.1">
    <property type="nucleotide sequence ID" value="NC_020292.1"/>
</dbReference>
<keyword evidence="12" id="KW-0829">Tyrosine-protein kinase</keyword>
<evidence type="ECO:0000256" key="14">
    <source>
        <dbReference type="ARBA" id="ARBA00023170"/>
    </source>
</evidence>
<keyword evidence="13" id="KW-1015">Disulfide bond</keyword>
<evidence type="ECO:0000256" key="5">
    <source>
        <dbReference type="ARBA" id="ARBA00022692"/>
    </source>
</evidence>
<evidence type="ECO:0000256" key="3">
    <source>
        <dbReference type="ARBA" id="ARBA00022475"/>
    </source>
</evidence>
<dbReference type="AlphaFoldDB" id="M1MYL5"/>
<evidence type="ECO:0000259" key="16">
    <source>
        <dbReference type="Pfam" id="PF12810"/>
    </source>
</evidence>
<evidence type="ECO:0000256" key="6">
    <source>
        <dbReference type="ARBA" id="ARBA00022729"/>
    </source>
</evidence>
<dbReference type="GO" id="GO:0005524">
    <property type="term" value="F:ATP binding"/>
    <property type="evidence" value="ECO:0007669"/>
    <property type="project" value="UniProtKB-KW"/>
</dbReference>
<dbReference type="Pfam" id="PF12810">
    <property type="entry name" value="ALK_LTK_GRD"/>
    <property type="match status" value="1"/>
</dbReference>
<geneLocation type="plasmid" evidence="17 18">
    <name>Csp_135p</name>
</geneLocation>
<keyword evidence="14" id="KW-0675">Receptor</keyword>
<keyword evidence="3" id="KW-1003">Cell membrane</keyword>
<gene>
    <name evidence="17" type="ORF">Cspa_135p00460</name>
</gene>
<evidence type="ECO:0000256" key="15">
    <source>
        <dbReference type="ARBA" id="ARBA00023180"/>
    </source>
</evidence>
<evidence type="ECO:0000256" key="2">
    <source>
        <dbReference type="ARBA" id="ARBA00011902"/>
    </source>
</evidence>
<dbReference type="GO" id="GO:0005886">
    <property type="term" value="C:plasma membrane"/>
    <property type="evidence" value="ECO:0007669"/>
    <property type="project" value="UniProtKB-SubCell"/>
</dbReference>
<evidence type="ECO:0000256" key="12">
    <source>
        <dbReference type="ARBA" id="ARBA00023137"/>
    </source>
</evidence>
<evidence type="ECO:0000313" key="17">
    <source>
        <dbReference type="EMBL" id="AGF59606.1"/>
    </source>
</evidence>
<dbReference type="EC" id="2.7.10.1" evidence="2"/>
<dbReference type="PATRIC" id="fig|931276.5.peg.5931"/>
<sequence length="538" mass="58495">MAVTINYNLFRVLAEYNTSGAYSFQARPGIYKIECWGSAAAARSSTGLGGRGGYACAVFRFKIGDKIFVKVGDNNGVNGGGRAGWGGYGGGASDVRVGADTLNNRIIVAGGGGTCGYNTSVDYYGYGGGLSGGNGISRCGSPGLGGTQSGSGGGVPGGFGYGGYGMAAWGGYSGGGGGGWYGGGGGSVDSSADDDSGGGGGAGYVLSGTSYKPSGYIDDSYYYCIDTPMLIAGNLTMPNPNYDSQSNAIQAETVVGNPGIGKVKISYIPQALYFIKHDEKLYIPNKYFFSEYYGKFIPLTEEDASKVYNDMIYSDNSIIVFDQCIYNAIELFNPFTVANGTDVKTINPLHYFDLEKDKIIKVCSSDYSNFEDYNQLKLVYKINEEVRLKSQIKLKDDAIIYDELSDIYFTINTTKNMKVMIKEYEDYYNNEQQKDSIYNIFKAGIKAGDLSSYFIKSNIINLSIGFIDNVYNSNDKLKQIKLIAKTSNSYRKLWKEDADIYSNKDKIYIKLKAPHSELIINKFSKDIICREIETLEEF</sequence>
<evidence type="ECO:0000256" key="11">
    <source>
        <dbReference type="ARBA" id="ARBA00023136"/>
    </source>
</evidence>
<evidence type="ECO:0000313" key="18">
    <source>
        <dbReference type="Proteomes" id="UP000011728"/>
    </source>
</evidence>
<keyword evidence="5" id="KW-0812">Transmembrane</keyword>
<keyword evidence="4" id="KW-0808">Transferase</keyword>
<keyword evidence="10" id="KW-1133">Transmembrane helix</keyword>
<evidence type="ECO:0000256" key="1">
    <source>
        <dbReference type="ARBA" id="ARBA00004251"/>
    </source>
</evidence>
<keyword evidence="17" id="KW-0614">Plasmid</keyword>
<keyword evidence="6" id="KW-0732">Signal</keyword>
<organism evidence="17 18">
    <name type="scientific">Clostridium saccharoperbutylacetonicum N1-4(HMT)</name>
    <dbReference type="NCBI Taxonomy" id="931276"/>
    <lineage>
        <taxon>Bacteria</taxon>
        <taxon>Bacillati</taxon>
        <taxon>Bacillota</taxon>
        <taxon>Clostridia</taxon>
        <taxon>Eubacteriales</taxon>
        <taxon>Clostridiaceae</taxon>
        <taxon>Clostridium</taxon>
    </lineage>
</organism>
<reference evidence="17 18" key="1">
    <citation type="submission" date="2013-02" db="EMBL/GenBank/DDBJ databases">
        <title>Genome sequence of Clostridium saccharoperbutylacetonicum N1-4(HMT).</title>
        <authorList>
            <person name="Poehlein A."/>
            <person name="Daniel R."/>
        </authorList>
    </citation>
    <scope>NUCLEOTIDE SEQUENCE [LARGE SCALE GENOMIC DNA]</scope>
    <source>
        <strain evidence="18">N1-4(HMT)</strain>
        <plasmid evidence="18">Plasmid Csp_135p</plasmid>
    </source>
</reference>
<proteinExistence type="predicted"/>
<dbReference type="EMBL" id="CP004122">
    <property type="protein sequence ID" value="AGF59606.1"/>
    <property type="molecule type" value="Genomic_DNA"/>
</dbReference>
<dbReference type="PRINTS" id="PR01228">
    <property type="entry name" value="EGGSHELL"/>
</dbReference>
<accession>M1MYL5</accession>
<keyword evidence="11" id="KW-0472">Membrane</keyword>
<evidence type="ECO:0000256" key="8">
    <source>
        <dbReference type="ARBA" id="ARBA00022777"/>
    </source>
</evidence>
<evidence type="ECO:0000256" key="13">
    <source>
        <dbReference type="ARBA" id="ARBA00023157"/>
    </source>
</evidence>
<keyword evidence="7" id="KW-0547">Nucleotide-binding</keyword>
<evidence type="ECO:0000256" key="9">
    <source>
        <dbReference type="ARBA" id="ARBA00022840"/>
    </source>
</evidence>